<dbReference type="GO" id="GO:0043042">
    <property type="term" value="P:amino acid adenylylation by nonribosomal peptide synthase"/>
    <property type="evidence" value="ECO:0000314"/>
    <property type="project" value="FlyBase"/>
</dbReference>
<dbReference type="SUPFAM" id="SSF56801">
    <property type="entry name" value="Acetyl-CoA synthetase-like"/>
    <property type="match status" value="1"/>
</dbReference>
<dbReference type="FlyBase" id="FBgn0000527">
    <property type="gene designation" value="e"/>
</dbReference>
<dbReference type="AlphaFoldDB" id="Q9GSP4"/>
<name>Q9GSP4_DROME</name>
<keyword evidence="2" id="KW-0597">Phosphoprotein</keyword>
<protein>
    <submittedName>
        <fullName evidence="4">Mutant e4 ebony</fullName>
    </submittedName>
</protein>
<dbReference type="Gene3D" id="1.10.1200.10">
    <property type="entry name" value="ACP-like"/>
    <property type="match status" value="1"/>
</dbReference>
<dbReference type="InterPro" id="IPR045851">
    <property type="entry name" value="AMP-bd_C_sf"/>
</dbReference>
<dbReference type="GO" id="GO:0048067">
    <property type="term" value="P:cuticle pigmentation"/>
    <property type="evidence" value="ECO:0000315"/>
    <property type="project" value="FlyBase"/>
</dbReference>
<dbReference type="FunFam" id="1.10.1200.10:FF:000030">
    <property type="entry name" value="Ebony protein"/>
    <property type="match status" value="1"/>
</dbReference>
<dbReference type="PROSITE" id="PS50075">
    <property type="entry name" value="CARRIER"/>
    <property type="match status" value="1"/>
</dbReference>
<evidence type="ECO:0000313" key="4">
    <source>
        <dbReference type="EMBL" id="AAG28774.3"/>
    </source>
</evidence>
<dbReference type="GO" id="GO:0045475">
    <property type="term" value="P:locomotor rhythm"/>
    <property type="evidence" value="ECO:0000303"/>
    <property type="project" value="FlyBase"/>
</dbReference>
<dbReference type="GO" id="GO:0005737">
    <property type="term" value="C:cytoplasm"/>
    <property type="evidence" value="ECO:0000314"/>
    <property type="project" value="FlyBase"/>
</dbReference>
<dbReference type="GO" id="GO:0042417">
    <property type="term" value="P:dopamine metabolic process"/>
    <property type="evidence" value="ECO:0000314"/>
    <property type="project" value="FlyBase"/>
</dbReference>
<dbReference type="InterPro" id="IPR009081">
    <property type="entry name" value="PP-bd_ACP"/>
</dbReference>
<dbReference type="PANTHER" id="PTHR44845">
    <property type="entry name" value="CARRIER DOMAIN-CONTAINING PROTEIN"/>
    <property type="match status" value="1"/>
</dbReference>
<dbReference type="GO" id="GO:0007593">
    <property type="term" value="P:chitin-based cuticle sclerotization"/>
    <property type="evidence" value="ECO:0000315"/>
    <property type="project" value="FlyBase"/>
</dbReference>
<dbReference type="PANTHER" id="PTHR44845:SF6">
    <property type="entry name" value="BETA-ALANINE-ACTIVATING ENZYME"/>
    <property type="match status" value="1"/>
</dbReference>
<evidence type="ECO:0000256" key="1">
    <source>
        <dbReference type="ARBA" id="ARBA00022450"/>
    </source>
</evidence>
<dbReference type="GO" id="GO:0001692">
    <property type="term" value="P:histamine metabolic process"/>
    <property type="evidence" value="ECO:0000315"/>
    <property type="project" value="FlyBase"/>
</dbReference>
<dbReference type="PROSITE" id="PS00455">
    <property type="entry name" value="AMP_BINDING"/>
    <property type="match status" value="1"/>
</dbReference>
<dbReference type="OrthoDB" id="416786at2759"/>
<dbReference type="Gene3D" id="3.40.630.30">
    <property type="match status" value="1"/>
</dbReference>
<evidence type="ECO:0000256" key="2">
    <source>
        <dbReference type="ARBA" id="ARBA00022553"/>
    </source>
</evidence>
<feature type="domain" description="Carrier" evidence="3">
    <location>
        <begin position="429"/>
        <end position="506"/>
    </location>
</feature>
<dbReference type="GO" id="GO:0007623">
    <property type="term" value="P:circadian rhythm"/>
    <property type="evidence" value="ECO:0000303"/>
    <property type="project" value="FlyBase"/>
</dbReference>
<dbReference type="GO" id="GO:0048082">
    <property type="term" value="P:regulation of adult chitin-containing cuticle pigmentation"/>
    <property type="evidence" value="ECO:0000315"/>
    <property type="project" value="FlyBase"/>
</dbReference>
<proteinExistence type="evidence at transcript level"/>
<dbReference type="GO" id="GO:0048066">
    <property type="term" value="P:developmental pigmentation"/>
    <property type="evidence" value="ECO:0000304"/>
    <property type="project" value="FlyBase"/>
</dbReference>
<dbReference type="FunFam" id="3.30.300.30:FF:000030">
    <property type="entry name" value="Mutant e4 ebony"/>
    <property type="match status" value="1"/>
</dbReference>
<dbReference type="InterPro" id="IPR036736">
    <property type="entry name" value="ACP-like_sf"/>
</dbReference>
<dbReference type="Gene3D" id="3.40.50.12780">
    <property type="entry name" value="N-terminal domain of ligase-like"/>
    <property type="match status" value="2"/>
</dbReference>
<dbReference type="Pfam" id="PF00550">
    <property type="entry name" value="PP-binding"/>
    <property type="match status" value="1"/>
</dbReference>
<accession>Q9GSP4</accession>
<reference evidence="4" key="1">
    <citation type="journal article" date="2002" name="Dros. Info. Service">
        <title>The ebony4 mutant of Drosophila melanogaster.</title>
        <authorList>
            <person name="Perez M.M."/>
            <person name="Quesada-Allue L.A."/>
        </authorList>
    </citation>
    <scope>NUCLEOTIDE SEQUENCE</scope>
</reference>
<dbReference type="GO" id="GO:0042440">
    <property type="term" value="P:pigment metabolic process"/>
    <property type="evidence" value="ECO:0000304"/>
    <property type="project" value="FlyBase"/>
</dbReference>
<dbReference type="AGR" id="FB:FBgn0000527"/>
<evidence type="ECO:0000259" key="3">
    <source>
        <dbReference type="PROSITE" id="PS50075"/>
    </source>
</evidence>
<organism evidence="4">
    <name type="scientific">Drosophila melanogaster</name>
    <name type="common">Fruit fly</name>
    <dbReference type="NCBI Taxonomy" id="7227"/>
    <lineage>
        <taxon>Eukaryota</taxon>
        <taxon>Metazoa</taxon>
        <taxon>Ecdysozoa</taxon>
        <taxon>Arthropoda</taxon>
        <taxon>Hexapoda</taxon>
        <taxon>Insecta</taxon>
        <taxon>Pterygota</taxon>
        <taxon>Neoptera</taxon>
        <taxon>Endopterygota</taxon>
        <taxon>Diptera</taxon>
        <taxon>Brachycera</taxon>
        <taxon>Muscomorpha</taxon>
        <taxon>Ephydroidea</taxon>
        <taxon>Drosophilidae</taxon>
        <taxon>Drosophila</taxon>
        <taxon>Sophophora</taxon>
    </lineage>
</organism>
<dbReference type="Pfam" id="PF00501">
    <property type="entry name" value="AMP-binding"/>
    <property type="match status" value="1"/>
</dbReference>
<reference evidence="4" key="2">
    <citation type="journal article" date="2002" name="Insect Biochem. Mol. Biol.">
        <title>Catecholamine-beta-alanyl ligase in the medfly Ceratitis capitata.</title>
        <authorList>
            <person name="Perez M."/>
            <person name="Wappner P."/>
            <person name="Quesada-Allue L.A."/>
        </authorList>
    </citation>
    <scope>NUCLEOTIDE SEQUENCE</scope>
</reference>
<gene>
    <name evidence="5" type="primary">e</name>
    <name evidence="5" type="ORF">CG3331</name>
</gene>
<dbReference type="InterPro" id="IPR042099">
    <property type="entry name" value="ANL_N_sf"/>
</dbReference>
<dbReference type="EMBL" id="AF301896">
    <property type="protein sequence ID" value="AAG28774.3"/>
    <property type="molecule type" value="mRNA"/>
</dbReference>
<sequence length="735" mass="82284">MGSLPQLSIVKGLQQDFVPRALHRIFEEQQLRHADKVALIYQPSTTGQGMAPSQSSYRQMNERANRAARLLVAETHGRFLQPNSDGDFIVAVCMQPSEGLVTTLLAIWKAGGAYLPIDPSFPANRIHHILLEAKPTLVIRDDDIDAGRFQGTPTLSTTELYAKSLQLAGSNLLSEEMLRGGNDHTAIVLYTSGSTGVPKGVRLPHESILQEAYKKQLSLYDNVPIGIPLSNTVVYLLDADYRPVKNGEIGEIFASGLNLAAGYVNGRDPERFLENPLAVEKKYARLYRTGDYGSLKNGSIMYEGRTDSQVKIRGHRVDLSEVEKNVAELPLVDKAIVLCYHAGQVDQAILAFVKLRDDAPMVTETQMEARLKDKLADYMTPQVVILEHVPLLVNGKVDRQALLKTYETANNNEGDSSIVLDFDYSQVPEDLKLTARDLFETVGGVIGRSTETTLPPHSNFYELGGNSLNSIFTVTLLREKGYNIGISEFIAAKNLGEIIEKMAANHDAVQLEEESLNACPHLKMEAVPLRLEHRQEVIDIIVASFYNKADLEQWLKPGVLRTDYSDILNDIWNVLVERDLSFVVYDTNTDRIIGTALNFDARNEPEVDIKSKLLIVFEFLEFCEGPIRDNYLPKGLNQILHSFMMGTAEKLNPRENIACMHFMEHEVLRVAREKQFAGIFTTNTSPLTQQLADVYHYKTLLNFQVNEYVHSDGSRPFGDAPDEQRAIVHWKEVGK</sequence>
<dbReference type="GO" id="GO:0048022">
    <property type="term" value="P:negative regulation of melanin biosynthetic process"/>
    <property type="evidence" value="ECO:0000315"/>
    <property type="project" value="FlyBase"/>
</dbReference>
<dbReference type="InterPro" id="IPR000873">
    <property type="entry name" value="AMP-dep_synth/lig_dom"/>
</dbReference>
<dbReference type="InterPro" id="IPR020845">
    <property type="entry name" value="AMP-binding_CS"/>
</dbReference>
<dbReference type="GO" id="GO:0003833">
    <property type="term" value="F:beta-alanyl amine synthase activity"/>
    <property type="evidence" value="ECO:0000314"/>
    <property type="project" value="FlyBase"/>
</dbReference>
<dbReference type="FunFam" id="3.40.630.30:FF:000088">
    <property type="entry name" value="Ebony protein"/>
    <property type="match status" value="1"/>
</dbReference>
<evidence type="ECO:0000313" key="5">
    <source>
        <dbReference type="FlyBase" id="FBgn0000527"/>
    </source>
</evidence>
<dbReference type="SUPFAM" id="SSF47336">
    <property type="entry name" value="ACP-like"/>
    <property type="match status" value="1"/>
</dbReference>
<dbReference type="Gene3D" id="3.30.300.30">
    <property type="match status" value="1"/>
</dbReference>
<dbReference type="GO" id="GO:0006583">
    <property type="term" value="P:melanin biosynthetic process from tyrosine"/>
    <property type="evidence" value="ECO:0000304"/>
    <property type="project" value="FlyBase"/>
</dbReference>
<keyword evidence="1" id="KW-0596">Phosphopantetheine</keyword>